<dbReference type="EMBL" id="CABVQI010000001">
    <property type="protein sequence ID" value="VWC57513.1"/>
    <property type="molecule type" value="Genomic_DNA"/>
</dbReference>
<protein>
    <recommendedName>
        <fullName evidence="4">Lipoprotein</fullName>
    </recommendedName>
</protein>
<feature type="signal peptide" evidence="1">
    <location>
        <begin position="1"/>
        <end position="20"/>
    </location>
</feature>
<sequence length="534" mass="57314">MKRACRRLTVALWTTLLWSAAPTWSQTVDQGAVFAEARQIASNRWNIPPAMMRVVHGESVAASRDGFILVGETFASKFTEGMSPADARTALLFVMLHELVHVAQKDDIPMVSPEDPARRPFECQADLLAATALVTGQLRAMPLNDPAAGAQAILATVRFLKQLGAHAEQIMPTTASATGHVNRRERALAVQFGFARALSNWPAPTDQPNSSLAVARAAAQAFIGPQAREDELTWSLGICRAITRSDPDAVEAVKMHTLISKGGNTMDMGPAGASAQNFNYVVSNASARTLRVSLIALSGSYDKAAPDDFASYDFAGAAYSSVDIAPRSEGTLSGKFPFPGGDPDKRSIFLWSLPFDPNALLSASYVGKAVANANCNSGWGSLGKSRREQTVSAMARIGIAAADGFQSIAAGERNPGYGFNVFDSNVTVPGALSVVVVRNASNPFVLVDLYDGDDFEEANRVFEQARDEFKAECTQSGVQLRGNDSADRAERQFYVINLTGYSQAALSLHTRKESGNERIKLSKYSVHWGINAAD</sequence>
<feature type="chain" id="PRO_5026676715" description="Lipoprotein" evidence="1">
    <location>
        <begin position="21"/>
        <end position="534"/>
    </location>
</feature>
<dbReference type="AlphaFoldDB" id="A0A6P2THU8"/>
<dbReference type="RefSeq" id="WP_175042281.1">
    <property type="nucleotide sequence ID" value="NZ_CABVQI010000001.1"/>
</dbReference>
<evidence type="ECO:0000313" key="2">
    <source>
        <dbReference type="EMBL" id="VWC57513.1"/>
    </source>
</evidence>
<name>A0A6P2THU8_BURL3</name>
<dbReference type="Proteomes" id="UP000494274">
    <property type="component" value="Unassembled WGS sequence"/>
</dbReference>
<evidence type="ECO:0000313" key="3">
    <source>
        <dbReference type="Proteomes" id="UP000494274"/>
    </source>
</evidence>
<evidence type="ECO:0000256" key="1">
    <source>
        <dbReference type="SAM" id="SignalP"/>
    </source>
</evidence>
<proteinExistence type="predicted"/>
<gene>
    <name evidence="2" type="ORF">BLA18112_00522</name>
</gene>
<evidence type="ECO:0008006" key="4">
    <source>
        <dbReference type="Google" id="ProtNLM"/>
    </source>
</evidence>
<keyword evidence="1" id="KW-0732">Signal</keyword>
<organism evidence="2 3">
    <name type="scientific">Burkholderia lata (strain ATCC 17760 / DSM 23089 / LMG 22485 / NCIMB 9086 / R18194 / 383)</name>
    <dbReference type="NCBI Taxonomy" id="482957"/>
    <lineage>
        <taxon>Bacteria</taxon>
        <taxon>Pseudomonadati</taxon>
        <taxon>Pseudomonadota</taxon>
        <taxon>Betaproteobacteria</taxon>
        <taxon>Burkholderiales</taxon>
        <taxon>Burkholderiaceae</taxon>
        <taxon>Burkholderia</taxon>
        <taxon>Burkholderia cepacia complex</taxon>
    </lineage>
</organism>
<reference evidence="2 3" key="1">
    <citation type="submission" date="2019-09" db="EMBL/GenBank/DDBJ databases">
        <authorList>
            <person name="Depoorter E."/>
        </authorList>
    </citation>
    <scope>NUCLEOTIDE SEQUENCE [LARGE SCALE GENOMIC DNA]</scope>
    <source>
        <strain evidence="2">R-18112</strain>
    </source>
</reference>
<accession>A0A6P2THU8</accession>